<dbReference type="RefSeq" id="WP_128966106.1">
    <property type="nucleotide sequence ID" value="NZ_BMHC01000004.1"/>
</dbReference>
<reference evidence="1" key="3">
    <citation type="submission" date="2022-12" db="EMBL/GenBank/DDBJ databases">
        <authorList>
            <person name="Sun Q."/>
            <person name="Zhou Y."/>
        </authorList>
    </citation>
    <scope>NUCLEOTIDE SEQUENCE</scope>
    <source>
        <strain evidence="1">CGMCC 1.15034</strain>
    </source>
</reference>
<dbReference type="EMBL" id="BMHC01000004">
    <property type="protein sequence ID" value="GGI23787.1"/>
    <property type="molecule type" value="Genomic_DNA"/>
</dbReference>
<evidence type="ECO:0000313" key="4">
    <source>
        <dbReference type="Proteomes" id="UP000625079"/>
    </source>
</evidence>
<organism evidence="1 4">
    <name type="scientific">Bradyrhizobium guangdongense</name>
    <dbReference type="NCBI Taxonomy" id="1325090"/>
    <lineage>
        <taxon>Bacteria</taxon>
        <taxon>Pseudomonadati</taxon>
        <taxon>Pseudomonadota</taxon>
        <taxon>Alphaproteobacteria</taxon>
        <taxon>Hyphomicrobiales</taxon>
        <taxon>Nitrobacteraceae</taxon>
        <taxon>Bradyrhizobium</taxon>
    </lineage>
</organism>
<evidence type="ECO:0000313" key="1">
    <source>
        <dbReference type="EMBL" id="GGI23787.1"/>
    </source>
</evidence>
<evidence type="ECO:0000313" key="2">
    <source>
        <dbReference type="EMBL" id="QOZ60501.1"/>
    </source>
</evidence>
<reference evidence="2 3" key="2">
    <citation type="submission" date="2018-06" db="EMBL/GenBank/DDBJ databases">
        <title>Comparative genomics of rhizobia nodulating Arachis hypogaea in China.</title>
        <authorList>
            <person name="Li Y."/>
        </authorList>
    </citation>
    <scope>NUCLEOTIDE SEQUENCE [LARGE SCALE GENOMIC DNA]</scope>
    <source>
        <strain evidence="2 3">CCBAU 51658</strain>
    </source>
</reference>
<protein>
    <submittedName>
        <fullName evidence="1">Uncharacterized protein</fullName>
    </submittedName>
</protein>
<proteinExistence type="predicted"/>
<gene>
    <name evidence="1" type="ORF">GCM10010987_26130</name>
    <name evidence="2" type="ORF">XH86_18575</name>
</gene>
<dbReference type="EMBL" id="CP030057">
    <property type="protein sequence ID" value="QOZ60501.1"/>
    <property type="molecule type" value="Genomic_DNA"/>
</dbReference>
<dbReference type="Proteomes" id="UP000593880">
    <property type="component" value="Chromosome"/>
</dbReference>
<keyword evidence="3" id="KW-1185">Reference proteome</keyword>
<dbReference type="AlphaFoldDB" id="A0A410V703"/>
<sequence length="145" mass="15503">MIDPSSLTSEQAGEKLAAMAKEYAAASATNSAAPQPTAEELVAQQRAAAEKRDAENVLDHLVKAGLSPEITEAGAEVQQYIDGKRSITPALRAAVDAKIESWKRDSEFQKKLFSGEPEAIRLLNIASAMRIAPVKEAPKTESQNA</sequence>
<name>A0A410V703_9BRAD</name>
<dbReference type="Proteomes" id="UP000625079">
    <property type="component" value="Unassembled WGS sequence"/>
</dbReference>
<accession>A0A410V703</accession>
<reference evidence="1" key="1">
    <citation type="journal article" date="2014" name="Int. J. Syst. Evol. Microbiol.">
        <title>Complete genome sequence of Corynebacterium casei LMG S-19264T (=DSM 44701T), isolated from a smear-ripened cheese.</title>
        <authorList>
            <consortium name="US DOE Joint Genome Institute (JGI-PGF)"/>
            <person name="Walter F."/>
            <person name="Albersmeier A."/>
            <person name="Kalinowski J."/>
            <person name="Ruckert C."/>
        </authorList>
    </citation>
    <scope>NUCLEOTIDE SEQUENCE</scope>
    <source>
        <strain evidence="1">CGMCC 1.15034</strain>
    </source>
</reference>
<evidence type="ECO:0000313" key="3">
    <source>
        <dbReference type="Proteomes" id="UP000593880"/>
    </source>
</evidence>